<dbReference type="InterPro" id="IPR027417">
    <property type="entry name" value="P-loop_NTPase"/>
</dbReference>
<dbReference type="Pfam" id="PF09820">
    <property type="entry name" value="AAA-ATPase_like"/>
    <property type="match status" value="1"/>
</dbReference>
<dbReference type="PANTHER" id="PTHR34825:SF1">
    <property type="entry name" value="AAA-ATPASE-LIKE DOMAIN-CONTAINING PROTEIN"/>
    <property type="match status" value="1"/>
</dbReference>
<dbReference type="InterPro" id="IPR018631">
    <property type="entry name" value="AAA-ATPase-like_dom"/>
</dbReference>
<dbReference type="PANTHER" id="PTHR34825">
    <property type="entry name" value="CONSERVED PROTEIN, WITH A WEAK D-GALACTARATE DEHYDRATASE/ALTRONATE HYDROLASE DOMAIN"/>
    <property type="match status" value="1"/>
</dbReference>
<dbReference type="InterPro" id="IPR012547">
    <property type="entry name" value="PDDEXK_9"/>
</dbReference>
<dbReference type="VEuPathDB" id="FungiDB:FUN_006842"/>
<name>A0A2N1MFR3_9GLOM</name>
<comment type="caution">
    <text evidence="2">The sequence shown here is derived from an EMBL/GenBank/DDBJ whole genome shotgun (WGS) entry which is preliminary data.</text>
</comment>
<feature type="domain" description="AAA-ATPase-like" evidence="1">
    <location>
        <begin position="168"/>
        <end position="391"/>
    </location>
</feature>
<evidence type="ECO:0000313" key="3">
    <source>
        <dbReference type="Proteomes" id="UP000233469"/>
    </source>
</evidence>
<dbReference type="Gene3D" id="3.40.50.300">
    <property type="entry name" value="P-loop containing nucleotide triphosphate hydrolases"/>
    <property type="match status" value="1"/>
</dbReference>
<evidence type="ECO:0000313" key="2">
    <source>
        <dbReference type="EMBL" id="PKK60464.1"/>
    </source>
</evidence>
<dbReference type="Proteomes" id="UP000233469">
    <property type="component" value="Unassembled WGS sequence"/>
</dbReference>
<proteinExistence type="predicted"/>
<organism evidence="2 3">
    <name type="scientific">Rhizophagus irregularis</name>
    <dbReference type="NCBI Taxonomy" id="588596"/>
    <lineage>
        <taxon>Eukaryota</taxon>
        <taxon>Fungi</taxon>
        <taxon>Fungi incertae sedis</taxon>
        <taxon>Mucoromycota</taxon>
        <taxon>Glomeromycotina</taxon>
        <taxon>Glomeromycetes</taxon>
        <taxon>Glomerales</taxon>
        <taxon>Glomeraceae</taxon>
        <taxon>Rhizophagus</taxon>
    </lineage>
</organism>
<dbReference type="AlphaFoldDB" id="A0A2N1MFR3"/>
<gene>
    <name evidence="2" type="ORF">RhiirC2_793275</name>
</gene>
<dbReference type="VEuPathDB" id="FungiDB:RhiirFUN_019793"/>
<sequence length="779" mass="90781">MVDSYNCLRLDNIRVFQVEVYEDKDRQKFFEFGNKQIPFGKLKVGQLAKHIYVQENFEVSKLWKVEVDKSELNPDSTDNDIEKLGGKSMEFEYNFRDYFREDYTLKSKKIHIIAAATDHYPPKKRPRIIKALEGEDVPTWKEQSEEFKNGLNEPPIIIDNGLYSLGESVFEKFMTSGTFVDKSLFIVEFMIFGQRANLITRPRRFGKSTNLSMLETFLSTDYPPLNYIPDLKSTLFGKLKIANFGWFAKLYYKQWPVIHISFKDLGSESWEKMLGEIKRRISVLYKKHRYLIDILREDDVKNFLAVLNRETTEEALWTNALSCLADYLNECFDKSSVILIDEYDWPMENSRGFYDKADNFFKIMYSSISKENNYVHKILFVGTLPLGQSSLLSGLNNVVAYPMHERPNHFNRAIFSDAFGFTEEEIKHLLEKKQENKKLKELRLLYNGYRTSTKVHIYNPHSVISCLEKNAFGNYWINSGSATSLVEILKKCGSEVKERLHNIISSYFYCQGQDVVESVGQDESVVSLDVELMPHLRYNDIDTKPEINSLCTLLYYSGYLTMVPGSHVEENVKLVIPNREVARQWILWIFEVIDMKCTKTNEIYESLFKKDIVTFCNKFPSLYMELMSCYDIAGLKKGKLHESWYHIFVLGALAMYHGVEYRVESNREAGDGRPDVRIIPINQNKTVSITYEFKRTDNEDSDIMKHATKTALDQIFEKRYRMNLPDHVKEIVEVGIAFCDKVAFVSARCLKRMREGITNNKDWKVVSEFETGKGGIMKE</sequence>
<evidence type="ECO:0000259" key="1">
    <source>
        <dbReference type="Pfam" id="PF09820"/>
    </source>
</evidence>
<reference evidence="2 3" key="1">
    <citation type="submission" date="2016-04" db="EMBL/GenBank/DDBJ databases">
        <title>Genome analyses suggest a sexual origin of heterokaryosis in a supposedly ancient asexual fungus.</title>
        <authorList>
            <person name="Ropars J."/>
            <person name="Sedzielewska K."/>
            <person name="Noel J."/>
            <person name="Charron P."/>
            <person name="Farinelli L."/>
            <person name="Marton T."/>
            <person name="Kruger M."/>
            <person name="Pelin A."/>
            <person name="Brachmann A."/>
            <person name="Corradi N."/>
        </authorList>
    </citation>
    <scope>NUCLEOTIDE SEQUENCE [LARGE SCALE GENOMIC DNA]</scope>
    <source>
        <strain evidence="2 3">C2</strain>
    </source>
</reference>
<accession>A0A2N1MFR3</accession>
<protein>
    <submittedName>
        <fullName evidence="2">DUF1703-domain-containing protein</fullName>
    </submittedName>
</protein>
<reference evidence="2 3" key="2">
    <citation type="submission" date="2017-10" db="EMBL/GenBank/DDBJ databases">
        <title>Extensive intraspecific genome diversity in a model arbuscular mycorrhizal fungus.</title>
        <authorList>
            <person name="Chen E.C.H."/>
            <person name="Morin E."/>
            <person name="Baudet D."/>
            <person name="Noel J."/>
            <person name="Ndikumana S."/>
            <person name="Charron P."/>
            <person name="St-Onge C."/>
            <person name="Giorgi J."/>
            <person name="Grigoriev I.V."/>
            <person name="Roux C."/>
            <person name="Martin F.M."/>
            <person name="Corradi N."/>
        </authorList>
    </citation>
    <scope>NUCLEOTIDE SEQUENCE [LARGE SCALE GENOMIC DNA]</scope>
    <source>
        <strain evidence="2 3">C2</strain>
    </source>
</reference>
<dbReference type="Pfam" id="PF08011">
    <property type="entry name" value="PDDEXK_9"/>
    <property type="match status" value="1"/>
</dbReference>
<dbReference type="EMBL" id="LLXL01002577">
    <property type="protein sequence ID" value="PKK60464.1"/>
    <property type="molecule type" value="Genomic_DNA"/>
</dbReference>
<dbReference type="VEuPathDB" id="FungiDB:RhiirA1_427864"/>